<evidence type="ECO:0000256" key="2">
    <source>
        <dbReference type="ARBA" id="ARBA00023125"/>
    </source>
</evidence>
<evidence type="ECO:0000313" key="6">
    <source>
        <dbReference type="EMBL" id="SDY86810.1"/>
    </source>
</evidence>
<dbReference type="InterPro" id="IPR002577">
    <property type="entry name" value="HTH_HxlR"/>
</dbReference>
<dbReference type="Pfam" id="PF01638">
    <property type="entry name" value="HxlR"/>
    <property type="match status" value="1"/>
</dbReference>
<dbReference type="PANTHER" id="PTHR33204:SF18">
    <property type="entry name" value="TRANSCRIPTIONAL REGULATORY PROTEIN"/>
    <property type="match status" value="1"/>
</dbReference>
<dbReference type="SUPFAM" id="SSF46785">
    <property type="entry name" value="Winged helix' DNA-binding domain"/>
    <property type="match status" value="1"/>
</dbReference>
<dbReference type="EMBL" id="FNPC01000012">
    <property type="protein sequence ID" value="SDY86810.1"/>
    <property type="molecule type" value="Genomic_DNA"/>
</dbReference>
<dbReference type="Gene3D" id="1.10.10.10">
    <property type="entry name" value="Winged helix-like DNA-binding domain superfamily/Winged helix DNA-binding domain"/>
    <property type="match status" value="1"/>
</dbReference>
<organism evidence="6 7">
    <name type="scientific">Halopenitus persicus</name>
    <dbReference type="NCBI Taxonomy" id="1048396"/>
    <lineage>
        <taxon>Archaea</taxon>
        <taxon>Methanobacteriati</taxon>
        <taxon>Methanobacteriota</taxon>
        <taxon>Stenosarchaea group</taxon>
        <taxon>Halobacteria</taxon>
        <taxon>Halobacteriales</taxon>
        <taxon>Haloferacaceae</taxon>
        <taxon>Halopenitus</taxon>
    </lineage>
</organism>
<keyword evidence="3" id="KW-0804">Transcription</keyword>
<feature type="region of interest" description="Disordered" evidence="4">
    <location>
        <begin position="1"/>
        <end position="20"/>
    </location>
</feature>
<keyword evidence="1" id="KW-0805">Transcription regulation</keyword>
<evidence type="ECO:0000259" key="5">
    <source>
        <dbReference type="PROSITE" id="PS51118"/>
    </source>
</evidence>
<dbReference type="Proteomes" id="UP000199079">
    <property type="component" value="Unassembled WGS sequence"/>
</dbReference>
<reference evidence="7" key="1">
    <citation type="submission" date="2016-10" db="EMBL/GenBank/DDBJ databases">
        <authorList>
            <person name="Varghese N."/>
            <person name="Submissions S."/>
        </authorList>
    </citation>
    <scope>NUCLEOTIDE SEQUENCE [LARGE SCALE GENOMIC DNA]</scope>
    <source>
        <strain evidence="7">DC30,IBRC 10041,KCTC 4046</strain>
    </source>
</reference>
<dbReference type="PANTHER" id="PTHR33204">
    <property type="entry name" value="TRANSCRIPTIONAL REGULATOR, MARR FAMILY"/>
    <property type="match status" value="1"/>
</dbReference>
<accession>A0A1H3NDR7</accession>
<gene>
    <name evidence="6" type="ORF">SAMN05216564_11258</name>
</gene>
<dbReference type="PROSITE" id="PS51118">
    <property type="entry name" value="HTH_HXLR"/>
    <property type="match status" value="1"/>
</dbReference>
<keyword evidence="2" id="KW-0238">DNA-binding</keyword>
<dbReference type="InterPro" id="IPR036390">
    <property type="entry name" value="WH_DNA-bd_sf"/>
</dbReference>
<evidence type="ECO:0000313" key="7">
    <source>
        <dbReference type="Proteomes" id="UP000199079"/>
    </source>
</evidence>
<dbReference type="GO" id="GO:0003677">
    <property type="term" value="F:DNA binding"/>
    <property type="evidence" value="ECO:0007669"/>
    <property type="project" value="UniProtKB-KW"/>
</dbReference>
<protein>
    <submittedName>
        <fullName evidence="6">Transcriptional regulator, HxlR family</fullName>
    </submittedName>
</protein>
<proteinExistence type="predicted"/>
<dbReference type="InterPro" id="IPR036388">
    <property type="entry name" value="WH-like_DNA-bd_sf"/>
</dbReference>
<evidence type="ECO:0000256" key="1">
    <source>
        <dbReference type="ARBA" id="ARBA00023015"/>
    </source>
</evidence>
<feature type="compositionally biased region" description="Polar residues" evidence="4">
    <location>
        <begin position="1"/>
        <end position="17"/>
    </location>
</feature>
<name>A0A1H3NDR7_9EURY</name>
<evidence type="ECO:0000256" key="3">
    <source>
        <dbReference type="ARBA" id="ARBA00023163"/>
    </source>
</evidence>
<dbReference type="AlphaFoldDB" id="A0A1H3NDR7"/>
<keyword evidence="7" id="KW-1185">Reference proteome</keyword>
<evidence type="ECO:0000256" key="4">
    <source>
        <dbReference type="SAM" id="MobiDB-lite"/>
    </source>
</evidence>
<feature type="domain" description="HTH hxlR-type" evidence="5">
    <location>
        <begin position="23"/>
        <end position="122"/>
    </location>
</feature>
<sequence length="130" mass="14340">MAETPDSATETADSSSPGHDCLCPLGGVMDLLSRRYAMQLVCVVDAIGPARYGDIEATFEEVSSSTLSTRLEELVDAGILSREQYDEIPPRVEYELTETGEELGERLEPLLRWAEEIDETELATGQSKER</sequence>